<evidence type="ECO:0000256" key="21">
    <source>
        <dbReference type="SAM" id="SignalP"/>
    </source>
</evidence>
<evidence type="ECO:0000256" key="12">
    <source>
        <dbReference type="ARBA" id="ARBA00044912"/>
    </source>
</evidence>
<evidence type="ECO:0000256" key="20">
    <source>
        <dbReference type="SAM" id="Phobius"/>
    </source>
</evidence>
<dbReference type="EMBL" id="ML170157">
    <property type="protein sequence ID" value="TDL28447.1"/>
    <property type="molecule type" value="Genomic_DNA"/>
</dbReference>
<comment type="catalytic activity">
    <reaction evidence="6">
        <text>L-lysyl-L-alpha-amino acid(out) = L-lysyl-L-alpha-amino acid(in)</text>
        <dbReference type="Rhea" id="RHEA:79387"/>
        <dbReference type="ChEBI" id="CHEBI:229965"/>
    </reaction>
</comment>
<dbReference type="InterPro" id="IPR036259">
    <property type="entry name" value="MFS_trans_sf"/>
</dbReference>
<evidence type="ECO:0000256" key="9">
    <source>
        <dbReference type="ARBA" id="ARBA00044899"/>
    </source>
</evidence>
<evidence type="ECO:0000256" key="1">
    <source>
        <dbReference type="ARBA" id="ARBA00004141"/>
    </source>
</evidence>
<feature type="transmembrane region" description="Helical" evidence="20">
    <location>
        <begin position="167"/>
        <end position="187"/>
    </location>
</feature>
<comment type="catalytic activity">
    <reaction evidence="10">
        <text>L-lysyl-L-lysine(out) = L-lysyl-L-lysine(in)</text>
        <dbReference type="Rhea" id="RHEA:79403"/>
        <dbReference type="ChEBI" id="CHEBI:229956"/>
    </reaction>
</comment>
<dbReference type="GO" id="GO:0022857">
    <property type="term" value="F:transmembrane transporter activity"/>
    <property type="evidence" value="ECO:0007669"/>
    <property type="project" value="InterPro"/>
</dbReference>
<comment type="catalytic activity">
    <reaction evidence="14">
        <text>L-lysyl-glycine(out) = L-lysyl-glycine(in)</text>
        <dbReference type="Rhea" id="RHEA:79407"/>
        <dbReference type="ChEBI" id="CHEBI:191202"/>
    </reaction>
</comment>
<feature type="transmembrane region" description="Helical" evidence="20">
    <location>
        <begin position="557"/>
        <end position="579"/>
    </location>
</feature>
<evidence type="ECO:0000259" key="22">
    <source>
        <dbReference type="PROSITE" id="PS50850"/>
    </source>
</evidence>
<comment type="catalytic activity">
    <reaction evidence="8">
        <text>L-aspartyl-L-lysine(out) = L-aspartyl-L-lysine(in)</text>
        <dbReference type="Rhea" id="RHEA:79411"/>
        <dbReference type="ChEBI" id="CHEBI:229953"/>
    </reaction>
</comment>
<dbReference type="InterPro" id="IPR011701">
    <property type="entry name" value="MFS"/>
</dbReference>
<feature type="transmembrane region" description="Helical" evidence="20">
    <location>
        <begin position="245"/>
        <end position="264"/>
    </location>
</feature>
<dbReference type="PANTHER" id="PTHR23512">
    <property type="entry name" value="MAJOR FACILITATOR SUPERFAMILY DOMAIN-CONTAINING PROTEIN 1"/>
    <property type="match status" value="1"/>
</dbReference>
<comment type="catalytic activity">
    <reaction evidence="4">
        <text>L-alpha-aminoacyl-L-arginine(out) = L-alpha-aminoacyl-L-arginine(in)</text>
        <dbReference type="Rhea" id="RHEA:79367"/>
        <dbReference type="ChEBI" id="CHEBI:229968"/>
    </reaction>
</comment>
<comment type="subcellular location">
    <subcellularLocation>
        <location evidence="1">Membrane</location>
        <topology evidence="1">Multi-pass membrane protein</topology>
    </subcellularLocation>
</comment>
<evidence type="ECO:0000256" key="3">
    <source>
        <dbReference type="ARBA" id="ARBA00044878"/>
    </source>
</evidence>
<keyword evidence="20" id="KW-0812">Transmembrane</keyword>
<dbReference type="GO" id="GO:0016020">
    <property type="term" value="C:membrane"/>
    <property type="evidence" value="ECO:0007669"/>
    <property type="project" value="UniProtKB-SubCell"/>
</dbReference>
<evidence type="ECO:0000256" key="11">
    <source>
        <dbReference type="ARBA" id="ARBA00044903"/>
    </source>
</evidence>
<name>A0A4Y7QLB8_9AGAM</name>
<feature type="transmembrane region" description="Helical" evidence="20">
    <location>
        <begin position="48"/>
        <end position="68"/>
    </location>
</feature>
<keyword evidence="20" id="KW-1133">Transmembrane helix</keyword>
<evidence type="ECO:0000256" key="16">
    <source>
        <dbReference type="ARBA" id="ARBA00045018"/>
    </source>
</evidence>
<evidence type="ECO:0000256" key="15">
    <source>
        <dbReference type="ARBA" id="ARBA00044985"/>
    </source>
</evidence>
<feature type="region of interest" description="Disordered" evidence="19">
    <location>
        <begin position="451"/>
        <end position="508"/>
    </location>
</feature>
<evidence type="ECO:0000313" key="24">
    <source>
        <dbReference type="Proteomes" id="UP000294933"/>
    </source>
</evidence>
<evidence type="ECO:0000256" key="2">
    <source>
        <dbReference type="ARBA" id="ARBA00044876"/>
    </source>
</evidence>
<evidence type="ECO:0000256" key="5">
    <source>
        <dbReference type="ARBA" id="ARBA00044884"/>
    </source>
</evidence>
<evidence type="ECO:0000256" key="14">
    <source>
        <dbReference type="ARBA" id="ARBA00044924"/>
    </source>
</evidence>
<evidence type="ECO:0000256" key="13">
    <source>
        <dbReference type="ARBA" id="ARBA00044919"/>
    </source>
</evidence>
<evidence type="ECO:0000256" key="18">
    <source>
        <dbReference type="ARBA" id="ARBA00046376"/>
    </source>
</evidence>
<dbReference type="PROSITE" id="PS50850">
    <property type="entry name" value="MFS"/>
    <property type="match status" value="1"/>
</dbReference>
<evidence type="ECO:0000256" key="17">
    <source>
        <dbReference type="ARBA" id="ARBA00045709"/>
    </source>
</evidence>
<evidence type="ECO:0000256" key="19">
    <source>
        <dbReference type="SAM" id="MobiDB-lite"/>
    </source>
</evidence>
<comment type="function">
    <text evidence="17">Lysosomal dipeptide uniporter that selectively exports lysine, arginine or histidine-containing dipeptides with a net positive charge from the lysosome lumen into the cytosol. Could play a role in a specific type of protein O-glycosylation indirectly regulating macrophages migration and tissue invasion. Also essential for liver homeostasis.</text>
</comment>
<comment type="catalytic activity">
    <reaction evidence="11">
        <text>L-arginyl-glycine(out) = L-arginyl-glycine(in)</text>
        <dbReference type="Rhea" id="RHEA:79391"/>
        <dbReference type="ChEBI" id="CHEBI:229955"/>
    </reaction>
</comment>
<dbReference type="PANTHER" id="PTHR23512:SF12">
    <property type="entry name" value="TRANSPORTER, PUTATIVE (AFU_ORTHOLOGUE AFUA_4G00260)-RELATED"/>
    <property type="match status" value="1"/>
</dbReference>
<comment type="catalytic activity">
    <reaction evidence="9">
        <text>L-arginyl-L-alpha-amino acid(out) = L-arginyl-L-alpha-amino acid(in)</text>
        <dbReference type="Rhea" id="RHEA:79371"/>
        <dbReference type="ChEBI" id="CHEBI:84315"/>
    </reaction>
</comment>
<feature type="transmembrane region" description="Helical" evidence="20">
    <location>
        <begin position="284"/>
        <end position="303"/>
    </location>
</feature>
<protein>
    <recommendedName>
        <fullName evidence="15">Lysosomal dipeptide transporter MFSD1</fullName>
    </recommendedName>
    <alternativeName>
        <fullName evidence="16">Major facilitator superfamily domain-containing protein 1</fullName>
    </alternativeName>
</protein>
<dbReference type="VEuPathDB" id="FungiDB:BD410DRAFT_712149"/>
<feature type="transmembrane region" description="Helical" evidence="20">
    <location>
        <begin position="418"/>
        <end position="439"/>
    </location>
</feature>
<dbReference type="Gene3D" id="1.20.1250.20">
    <property type="entry name" value="MFS general substrate transporter like domains"/>
    <property type="match status" value="1"/>
</dbReference>
<keyword evidence="21" id="KW-0732">Signal</keyword>
<evidence type="ECO:0000256" key="6">
    <source>
        <dbReference type="ARBA" id="ARBA00044891"/>
    </source>
</evidence>
<feature type="signal peptide" evidence="21">
    <location>
        <begin position="1"/>
        <end position="24"/>
    </location>
</feature>
<dbReference type="Proteomes" id="UP000294933">
    <property type="component" value="Unassembled WGS sequence"/>
</dbReference>
<dbReference type="InterPro" id="IPR052187">
    <property type="entry name" value="MFSD1"/>
</dbReference>
<evidence type="ECO:0000256" key="4">
    <source>
        <dbReference type="ARBA" id="ARBA00044881"/>
    </source>
</evidence>
<comment type="subunit">
    <text evidence="18">Homodimer. Interacts with lysosomal protein GLMP (via lumenal domain); the interaction starts while both proteins are still in the endoplasmic reticulum and is required for stabilization of MFSD1 in lysosomes but has no direct effect on its targeting to lysosomes or transporter activity.</text>
</comment>
<dbReference type="AlphaFoldDB" id="A0A4Y7QLB8"/>
<feature type="transmembrane region" description="Helical" evidence="20">
    <location>
        <begin position="315"/>
        <end position="332"/>
    </location>
</feature>
<comment type="catalytic activity">
    <reaction evidence="2">
        <text>L-lysyl-L-alanine(out) = L-lysyl-L-alanine(in)</text>
        <dbReference type="Rhea" id="RHEA:79399"/>
        <dbReference type="ChEBI" id="CHEBI:229954"/>
    </reaction>
</comment>
<organism evidence="23 24">
    <name type="scientific">Rickenella mellea</name>
    <dbReference type="NCBI Taxonomy" id="50990"/>
    <lineage>
        <taxon>Eukaryota</taxon>
        <taxon>Fungi</taxon>
        <taxon>Dikarya</taxon>
        <taxon>Basidiomycota</taxon>
        <taxon>Agaricomycotina</taxon>
        <taxon>Agaricomycetes</taxon>
        <taxon>Hymenochaetales</taxon>
        <taxon>Rickenellaceae</taxon>
        <taxon>Rickenella</taxon>
    </lineage>
</organism>
<keyword evidence="20" id="KW-0472">Membrane</keyword>
<evidence type="ECO:0000256" key="10">
    <source>
        <dbReference type="ARBA" id="ARBA00044900"/>
    </source>
</evidence>
<comment type="catalytic activity">
    <reaction evidence="5">
        <text>L-alpha-aminoacyl-L-histidine(out) = L-alpha-aminoacyl-L-histidine(in)</text>
        <dbReference type="Rhea" id="RHEA:79375"/>
        <dbReference type="ChEBI" id="CHEBI:229967"/>
    </reaction>
</comment>
<dbReference type="Pfam" id="PF07690">
    <property type="entry name" value="MFS_1"/>
    <property type="match status" value="1"/>
</dbReference>
<comment type="catalytic activity">
    <reaction evidence="3">
        <text>L-histidyl-glycine(out) = L-histidyl-glycine(in)</text>
        <dbReference type="Rhea" id="RHEA:79395"/>
        <dbReference type="ChEBI" id="CHEBI:229957"/>
    </reaction>
</comment>
<evidence type="ECO:0000313" key="23">
    <source>
        <dbReference type="EMBL" id="TDL28447.1"/>
    </source>
</evidence>
<evidence type="ECO:0000256" key="7">
    <source>
        <dbReference type="ARBA" id="ARBA00044893"/>
    </source>
</evidence>
<proteinExistence type="predicted"/>
<reference evidence="23 24" key="1">
    <citation type="submission" date="2018-06" db="EMBL/GenBank/DDBJ databases">
        <title>A transcriptomic atlas of mushroom development highlights an independent origin of complex multicellularity.</title>
        <authorList>
            <consortium name="DOE Joint Genome Institute"/>
            <person name="Krizsan K."/>
            <person name="Almasi E."/>
            <person name="Merenyi Z."/>
            <person name="Sahu N."/>
            <person name="Viragh M."/>
            <person name="Koszo T."/>
            <person name="Mondo S."/>
            <person name="Kiss B."/>
            <person name="Balint B."/>
            <person name="Kues U."/>
            <person name="Barry K."/>
            <person name="Hegedus J.C."/>
            <person name="Henrissat B."/>
            <person name="Johnson J."/>
            <person name="Lipzen A."/>
            <person name="Ohm R."/>
            <person name="Nagy I."/>
            <person name="Pangilinan J."/>
            <person name="Yan J."/>
            <person name="Xiong Y."/>
            <person name="Grigoriev I.V."/>
            <person name="Hibbett D.S."/>
            <person name="Nagy L.G."/>
        </authorList>
    </citation>
    <scope>NUCLEOTIDE SEQUENCE [LARGE SCALE GENOMIC DNA]</scope>
    <source>
        <strain evidence="23 24">SZMC22713</strain>
    </source>
</reference>
<comment type="catalytic activity">
    <reaction evidence="13">
        <text>L-alanyl-L-lysine(out) = L-alanyl-L-lysine(in)</text>
        <dbReference type="Rhea" id="RHEA:79415"/>
        <dbReference type="ChEBI" id="CHEBI:192470"/>
    </reaction>
</comment>
<comment type="catalytic activity">
    <reaction evidence="12">
        <text>L-histidyl-L-alpha-amino acid(out) = L-histidyl-L-alpha-amino acid(in)</text>
        <dbReference type="Rhea" id="RHEA:79379"/>
        <dbReference type="ChEBI" id="CHEBI:229964"/>
    </reaction>
</comment>
<accession>A0A4Y7QLB8</accession>
<dbReference type="OrthoDB" id="10255148at2759"/>
<keyword evidence="24" id="KW-1185">Reference proteome</keyword>
<sequence length="596" mass="64634">MHVFSVRTLALLCACSLSIGSHYASYILGPLKSRLAREMGTSNTEFSLLISALSLNSTWTPLVGGLMASRLGTTMTSLIATSLILVGQAVLLVGDIMESVRIMTFGMFIFGLGVSPLAVVQESIIVRFFKNHGLGLSMAFGLVVGKFSSFISARTSYPLSEHFGPRAPFVVATLLAALSFIMNLVYISVSKWLISSSGVELEAAELHHEARSRLTESVSEAQALTEVAAKKTVHISDVAKLGDVFWAYIGINVICGAIWHPFVHLAPNIIERRYHLTELEASTVSSYLLVGSTFLYPICGFIIDRLKRGPTLHMMFVVSSILTFFCYAWLSLPPNTTHTPIPAIISYAVGQGFAPLLLVILVPTLVPSKYIPTTLGAHKSLEQTGSTIFQTLAGILLDTHQSGETAPDHAKQAGYQPLLVAFGMLNLVQLFGIMGLWSLDRSRKRQVARLHDDDEYDEPNTGGRPGHGHTPAISESHSLQCRDSMVFPETPSFTPRSGEQPDPPDTTMEEEALPLLSSNDSDLSAIATPSQDGDLDVLDEFQSGLARSTTEVQRGHIFAALSLVLITSAWMLFIGTALLKLRSSSDRKGEPTVRGI</sequence>
<dbReference type="InterPro" id="IPR020846">
    <property type="entry name" value="MFS_dom"/>
</dbReference>
<feature type="domain" description="Major facilitator superfamily (MFS) profile" evidence="22">
    <location>
        <begin position="1"/>
        <end position="444"/>
    </location>
</feature>
<evidence type="ECO:0000256" key="8">
    <source>
        <dbReference type="ARBA" id="ARBA00044898"/>
    </source>
</evidence>
<dbReference type="STRING" id="50990.A0A4Y7QLB8"/>
<dbReference type="SUPFAM" id="SSF103473">
    <property type="entry name" value="MFS general substrate transporter"/>
    <property type="match status" value="1"/>
</dbReference>
<comment type="catalytic activity">
    <reaction evidence="7">
        <text>L-alpha-aminoacyl-L-lysine(out) = L-alpha-aminoacyl-L-lysine(in)</text>
        <dbReference type="Rhea" id="RHEA:79383"/>
        <dbReference type="ChEBI" id="CHEBI:229966"/>
    </reaction>
</comment>
<feature type="transmembrane region" description="Helical" evidence="20">
    <location>
        <begin position="132"/>
        <end position="155"/>
    </location>
</feature>
<feature type="transmembrane region" description="Helical" evidence="20">
    <location>
        <begin position="100"/>
        <end position="120"/>
    </location>
</feature>
<feature type="transmembrane region" description="Helical" evidence="20">
    <location>
        <begin position="75"/>
        <end position="94"/>
    </location>
</feature>
<feature type="chain" id="PRO_5021387060" description="Lysosomal dipeptide transporter MFSD1" evidence="21">
    <location>
        <begin position="25"/>
        <end position="596"/>
    </location>
</feature>
<gene>
    <name evidence="23" type="ORF">BD410DRAFT_712149</name>
</gene>